<keyword evidence="12" id="KW-1185">Reference proteome</keyword>
<dbReference type="EMBL" id="AYRZ02000004">
    <property type="protein sequence ID" value="PHT82825.1"/>
    <property type="molecule type" value="Genomic_DNA"/>
</dbReference>
<dbReference type="Pfam" id="PF08263">
    <property type="entry name" value="LRRNT_2"/>
    <property type="match status" value="1"/>
</dbReference>
<comment type="caution">
    <text evidence="11">The sequence shown here is derived from an EMBL/GenBank/DDBJ whole genome shotgun (WGS) entry which is preliminary data.</text>
</comment>
<dbReference type="PANTHER" id="PTHR48060:SF21">
    <property type="entry name" value="L DOMAIN-LIKE PROTEIN"/>
    <property type="match status" value="1"/>
</dbReference>
<feature type="signal peptide" evidence="9">
    <location>
        <begin position="1"/>
        <end position="20"/>
    </location>
</feature>
<keyword evidence="2" id="KW-0433">Leucine-rich repeat</keyword>
<dbReference type="Gramene" id="PHT82825">
    <property type="protein sequence ID" value="PHT82825"/>
    <property type="gene ID" value="T459_11268"/>
</dbReference>
<reference evidence="11 12" key="1">
    <citation type="journal article" date="2014" name="Nat. Genet.">
        <title>Genome sequence of the hot pepper provides insights into the evolution of pungency in Capsicum species.</title>
        <authorList>
            <person name="Kim S."/>
            <person name="Park M."/>
            <person name="Yeom S.I."/>
            <person name="Kim Y.M."/>
            <person name="Lee J.M."/>
            <person name="Lee H.A."/>
            <person name="Seo E."/>
            <person name="Choi J."/>
            <person name="Cheong K."/>
            <person name="Kim K.T."/>
            <person name="Jung K."/>
            <person name="Lee G.W."/>
            <person name="Oh S.K."/>
            <person name="Bae C."/>
            <person name="Kim S.B."/>
            <person name="Lee H.Y."/>
            <person name="Kim S.Y."/>
            <person name="Kim M.S."/>
            <person name="Kang B.C."/>
            <person name="Jo Y.D."/>
            <person name="Yang H.B."/>
            <person name="Jeong H.J."/>
            <person name="Kang W.H."/>
            <person name="Kwon J.K."/>
            <person name="Shin C."/>
            <person name="Lim J.Y."/>
            <person name="Park J.H."/>
            <person name="Huh J.H."/>
            <person name="Kim J.S."/>
            <person name="Kim B.D."/>
            <person name="Cohen O."/>
            <person name="Paran I."/>
            <person name="Suh M.C."/>
            <person name="Lee S.B."/>
            <person name="Kim Y.K."/>
            <person name="Shin Y."/>
            <person name="Noh S.J."/>
            <person name="Park J."/>
            <person name="Seo Y.S."/>
            <person name="Kwon S.Y."/>
            <person name="Kim H.A."/>
            <person name="Park J.M."/>
            <person name="Kim H.J."/>
            <person name="Choi S.B."/>
            <person name="Bosland P.W."/>
            <person name="Reeves G."/>
            <person name="Jo S.H."/>
            <person name="Lee B.W."/>
            <person name="Cho H.T."/>
            <person name="Choi H.S."/>
            <person name="Lee M.S."/>
            <person name="Yu Y."/>
            <person name="Do Choi Y."/>
            <person name="Park B.S."/>
            <person name="van Deynze A."/>
            <person name="Ashrafi H."/>
            <person name="Hill T."/>
            <person name="Kim W.T."/>
            <person name="Pai H.S."/>
            <person name="Ahn H.K."/>
            <person name="Yeam I."/>
            <person name="Giovannoni J.J."/>
            <person name="Rose J.K."/>
            <person name="Sorensen I."/>
            <person name="Lee S.J."/>
            <person name="Kim R.W."/>
            <person name="Choi I.Y."/>
            <person name="Choi B.S."/>
            <person name="Lim J.S."/>
            <person name="Lee Y.H."/>
            <person name="Choi D."/>
        </authorList>
    </citation>
    <scope>NUCLEOTIDE SEQUENCE [LARGE SCALE GENOMIC DNA]</scope>
    <source>
        <strain evidence="12">cv. CM334</strain>
    </source>
</reference>
<dbReference type="GO" id="GO:0005886">
    <property type="term" value="C:plasma membrane"/>
    <property type="evidence" value="ECO:0000318"/>
    <property type="project" value="GO_Central"/>
</dbReference>
<dbReference type="GO" id="GO:0038023">
    <property type="term" value="F:signaling receptor activity"/>
    <property type="evidence" value="ECO:0000318"/>
    <property type="project" value="GO_Central"/>
</dbReference>
<evidence type="ECO:0000256" key="6">
    <source>
        <dbReference type="ARBA" id="ARBA00022989"/>
    </source>
</evidence>
<gene>
    <name evidence="11" type="ORF">T459_11268</name>
</gene>
<feature type="chain" id="PRO_5013632932" description="Leucine-rich repeat-containing N-terminal plant-type domain-containing protein" evidence="9">
    <location>
        <begin position="21"/>
        <end position="346"/>
    </location>
</feature>
<keyword evidence="6" id="KW-1133">Transmembrane helix</keyword>
<dbReference type="Gene3D" id="3.80.10.10">
    <property type="entry name" value="Ribonuclease Inhibitor"/>
    <property type="match status" value="3"/>
</dbReference>
<dbReference type="FunFam" id="3.80.10.10:FF:000129">
    <property type="entry name" value="Leucine-rich repeat receptor-like kinase"/>
    <property type="match status" value="1"/>
</dbReference>
<organism evidence="11 12">
    <name type="scientific">Capsicum annuum</name>
    <name type="common">Capsicum pepper</name>
    <dbReference type="NCBI Taxonomy" id="4072"/>
    <lineage>
        <taxon>Eukaryota</taxon>
        <taxon>Viridiplantae</taxon>
        <taxon>Streptophyta</taxon>
        <taxon>Embryophyta</taxon>
        <taxon>Tracheophyta</taxon>
        <taxon>Spermatophyta</taxon>
        <taxon>Magnoliopsida</taxon>
        <taxon>eudicotyledons</taxon>
        <taxon>Gunneridae</taxon>
        <taxon>Pentapetalae</taxon>
        <taxon>asterids</taxon>
        <taxon>lamiids</taxon>
        <taxon>Solanales</taxon>
        <taxon>Solanaceae</taxon>
        <taxon>Solanoideae</taxon>
        <taxon>Capsiceae</taxon>
        <taxon>Capsicum</taxon>
    </lineage>
</organism>
<dbReference type="FunFam" id="3.80.10.10:FF:000041">
    <property type="entry name" value="LRR receptor-like serine/threonine-protein kinase ERECTA"/>
    <property type="match status" value="1"/>
</dbReference>
<evidence type="ECO:0000256" key="3">
    <source>
        <dbReference type="ARBA" id="ARBA00022692"/>
    </source>
</evidence>
<evidence type="ECO:0000313" key="12">
    <source>
        <dbReference type="Proteomes" id="UP000222542"/>
    </source>
</evidence>
<protein>
    <recommendedName>
        <fullName evidence="10">Leucine-rich repeat-containing N-terminal plant-type domain-containing protein</fullName>
    </recommendedName>
</protein>
<dbReference type="InterPro" id="IPR053211">
    <property type="entry name" value="DNA_repair-toleration"/>
</dbReference>
<accession>A0A2G2ZLK9</accession>
<keyword evidence="3" id="KW-0812">Transmembrane</keyword>
<keyword evidence="5" id="KW-0677">Repeat</keyword>
<dbReference type="InterPro" id="IPR032675">
    <property type="entry name" value="LRR_dom_sf"/>
</dbReference>
<evidence type="ECO:0000313" key="11">
    <source>
        <dbReference type="EMBL" id="PHT82825.1"/>
    </source>
</evidence>
<keyword evidence="8" id="KW-0325">Glycoprotein</keyword>
<evidence type="ECO:0000256" key="8">
    <source>
        <dbReference type="ARBA" id="ARBA00023180"/>
    </source>
</evidence>
<keyword evidence="7" id="KW-0472">Membrane</keyword>
<evidence type="ECO:0000256" key="7">
    <source>
        <dbReference type="ARBA" id="ARBA00023136"/>
    </source>
</evidence>
<dbReference type="Pfam" id="PF00560">
    <property type="entry name" value="LRR_1"/>
    <property type="match status" value="6"/>
</dbReference>
<feature type="domain" description="Leucine-rich repeat-containing N-terminal plant-type" evidence="10">
    <location>
        <begin position="31"/>
        <end position="69"/>
    </location>
</feature>
<dbReference type="Proteomes" id="UP000222542">
    <property type="component" value="Unassembled WGS sequence"/>
</dbReference>
<keyword evidence="4 9" id="KW-0732">Signal</keyword>
<evidence type="ECO:0000256" key="4">
    <source>
        <dbReference type="ARBA" id="ARBA00022729"/>
    </source>
</evidence>
<proteinExistence type="predicted"/>
<dbReference type="InterPro" id="IPR013210">
    <property type="entry name" value="LRR_N_plant-typ"/>
</dbReference>
<evidence type="ECO:0000256" key="9">
    <source>
        <dbReference type="SAM" id="SignalP"/>
    </source>
</evidence>
<name>A0A2G2ZLK9_CAPAN</name>
<dbReference type="GO" id="GO:0050832">
    <property type="term" value="P:defense response to fungus"/>
    <property type="evidence" value="ECO:0007669"/>
    <property type="project" value="UniProtKB-ARBA"/>
</dbReference>
<dbReference type="SUPFAM" id="SSF52058">
    <property type="entry name" value="L domain-like"/>
    <property type="match status" value="1"/>
</dbReference>
<evidence type="ECO:0000256" key="1">
    <source>
        <dbReference type="ARBA" id="ARBA00004167"/>
    </source>
</evidence>
<dbReference type="AlphaFoldDB" id="A0A2G2ZLK9"/>
<comment type="subcellular location">
    <subcellularLocation>
        <location evidence="1">Membrane</location>
        <topology evidence="1">Single-pass membrane protein</topology>
    </subcellularLocation>
</comment>
<dbReference type="OMA" id="IWSERDF"/>
<dbReference type="InterPro" id="IPR001611">
    <property type="entry name" value="Leu-rich_rpt"/>
</dbReference>
<evidence type="ECO:0000256" key="2">
    <source>
        <dbReference type="ARBA" id="ARBA00022614"/>
    </source>
</evidence>
<evidence type="ECO:0000259" key="10">
    <source>
        <dbReference type="Pfam" id="PF08263"/>
    </source>
</evidence>
<evidence type="ECO:0000256" key="5">
    <source>
        <dbReference type="ARBA" id="ARBA00022737"/>
    </source>
</evidence>
<sequence length="346" mass="38300">MEKALTSFLLTSLLLHYVMASSAMTKTNITTDQLALSSLKSQIASDPFHFLDESWSFATSICHWVGVTCGSRHQRVNSLNLSNMALTGKIPRDLGNLTFLVSLDLGSNNFHGNLPQEMAHLRQLKFLDLSFNSFRGRFLLVIGSLLNLRELNIRANNLIGSIPLSLSNASRLETLEISHNSLLGNIPEGIGNFHNMKVLSVQYNQLTGSIPFTVFNISRIENIAFTMNSLSGSLPNGLCNGLPILKGLYLAGNKLHGHMTTSLSNCSQLQLLSSSENDLTGIRNRLNQLTGNPLYVFPGEIPKAISNLIELEVLDLQNNRFSGSLSKNRYGDLQYIWSERDFSVKK</sequence>
<dbReference type="PANTHER" id="PTHR48060">
    <property type="entry name" value="DNA DAMAGE-REPAIR/TOLERATION PROTEIN DRT100"/>
    <property type="match status" value="1"/>
</dbReference>
<reference evidence="11 12" key="2">
    <citation type="journal article" date="2017" name="Genome Biol.">
        <title>New reference genome sequences of hot pepper reveal the massive evolution of plant disease-resistance genes by retroduplication.</title>
        <authorList>
            <person name="Kim S."/>
            <person name="Park J."/>
            <person name="Yeom S.I."/>
            <person name="Kim Y.M."/>
            <person name="Seo E."/>
            <person name="Kim K.T."/>
            <person name="Kim M.S."/>
            <person name="Lee J.M."/>
            <person name="Cheong K."/>
            <person name="Shin H.S."/>
            <person name="Kim S.B."/>
            <person name="Han K."/>
            <person name="Lee J."/>
            <person name="Park M."/>
            <person name="Lee H.A."/>
            <person name="Lee H.Y."/>
            <person name="Lee Y."/>
            <person name="Oh S."/>
            <person name="Lee J.H."/>
            <person name="Choi E."/>
            <person name="Choi E."/>
            <person name="Lee S.E."/>
            <person name="Jeon J."/>
            <person name="Kim H."/>
            <person name="Choi G."/>
            <person name="Song H."/>
            <person name="Lee J."/>
            <person name="Lee S.C."/>
            <person name="Kwon J.K."/>
            <person name="Lee H.Y."/>
            <person name="Koo N."/>
            <person name="Hong Y."/>
            <person name="Kim R.W."/>
            <person name="Kang W.H."/>
            <person name="Huh J.H."/>
            <person name="Kang B.C."/>
            <person name="Yang T.J."/>
            <person name="Lee Y.H."/>
            <person name="Bennetzen J.L."/>
            <person name="Choi D."/>
        </authorList>
    </citation>
    <scope>NUCLEOTIDE SEQUENCE [LARGE SCALE GENOMIC DNA]</scope>
    <source>
        <strain evidence="12">cv. CM334</strain>
    </source>
</reference>